<dbReference type="InterPro" id="IPR032555">
    <property type="entry name" value="DUF4937"/>
</dbReference>
<gene>
    <name evidence="2" type="ORF">SRABI133_04984</name>
</gene>
<evidence type="ECO:0000313" key="3">
    <source>
        <dbReference type="Proteomes" id="UP000789326"/>
    </source>
</evidence>
<name>A0A9W4L4N1_9BACI</name>
<dbReference type="Pfam" id="PF16291">
    <property type="entry name" value="DUF4937"/>
    <property type="match status" value="1"/>
</dbReference>
<dbReference type="RefSeq" id="WP_230304114.1">
    <property type="nucleotide sequence ID" value="NZ_CAKKMG010000142.1"/>
</dbReference>
<dbReference type="EMBL" id="CAKKMG010000142">
    <property type="protein sequence ID" value="CAH0312111.1"/>
    <property type="molecule type" value="Genomic_DNA"/>
</dbReference>
<dbReference type="Proteomes" id="UP000789326">
    <property type="component" value="Unassembled WGS sequence"/>
</dbReference>
<dbReference type="AlphaFoldDB" id="A0A9W4L4N1"/>
<reference evidence="2" key="1">
    <citation type="submission" date="2021-11" db="EMBL/GenBank/DDBJ databases">
        <authorList>
            <person name="Bulgarelli D."/>
        </authorList>
    </citation>
    <scope>NUCLEOTIDE SEQUENCE</scope>
    <source>
        <strain evidence="2">Bi133</strain>
    </source>
</reference>
<evidence type="ECO:0000313" key="2">
    <source>
        <dbReference type="EMBL" id="CAH0312111.1"/>
    </source>
</evidence>
<sequence>MLMKWIKCRVNEENKRSFSKAQEGWGELRHCSGFMGQIGGWNRHEPYEAGSLSVWKDLKSYQGFMQHQHDEIFGKSDQGSTYTNISVDIYEKIFNIGTTDITEFFCKGKLLRVADCSVENDKQAGFEQVQKDIWNKEMTPGMLSGAIGKRQSGRYLAASLWDNEYSHQRYVDKELAALIKESGVNTGSLFELHPKWAVI</sequence>
<evidence type="ECO:0000259" key="1">
    <source>
        <dbReference type="Pfam" id="PF16291"/>
    </source>
</evidence>
<comment type="caution">
    <text evidence="2">The sequence shown here is derived from an EMBL/GenBank/DDBJ whole genome shotgun (WGS) entry which is preliminary data.</text>
</comment>
<protein>
    <recommendedName>
        <fullName evidence="1">DUF4937 domain-containing protein</fullName>
    </recommendedName>
</protein>
<accession>A0A9W4L4N1</accession>
<dbReference type="SUPFAM" id="SSF54909">
    <property type="entry name" value="Dimeric alpha+beta barrel"/>
    <property type="match status" value="1"/>
</dbReference>
<dbReference type="InterPro" id="IPR011008">
    <property type="entry name" value="Dimeric_a/b-barrel"/>
</dbReference>
<proteinExistence type="predicted"/>
<feature type="domain" description="DUF4937" evidence="1">
    <location>
        <begin position="2"/>
        <end position="90"/>
    </location>
</feature>
<organism evidence="2 3">
    <name type="scientific">Peribacillus simplex</name>
    <dbReference type="NCBI Taxonomy" id="1478"/>
    <lineage>
        <taxon>Bacteria</taxon>
        <taxon>Bacillati</taxon>
        <taxon>Bacillota</taxon>
        <taxon>Bacilli</taxon>
        <taxon>Bacillales</taxon>
        <taxon>Bacillaceae</taxon>
        <taxon>Peribacillus</taxon>
    </lineage>
</organism>